<gene>
    <name evidence="2" type="ORF">LTR91_022954</name>
</gene>
<dbReference type="GO" id="GO:0070034">
    <property type="term" value="F:telomerase RNA binding"/>
    <property type="evidence" value="ECO:0007669"/>
    <property type="project" value="TreeGrafter"/>
</dbReference>
<dbReference type="InterPro" id="IPR011990">
    <property type="entry name" value="TPR-like_helical_dom_sf"/>
</dbReference>
<dbReference type="PANTHER" id="PTHR15696">
    <property type="entry name" value="SMG-7 SUPPRESSOR WITH MORPHOLOGICAL EFFECT ON GENITALIA PROTEIN 7"/>
    <property type="match status" value="1"/>
</dbReference>
<evidence type="ECO:0000313" key="2">
    <source>
        <dbReference type="EMBL" id="KAK0955228.1"/>
    </source>
</evidence>
<evidence type="ECO:0000313" key="3">
    <source>
        <dbReference type="Proteomes" id="UP001175353"/>
    </source>
</evidence>
<dbReference type="GO" id="GO:0000184">
    <property type="term" value="P:nuclear-transcribed mRNA catabolic process, nonsense-mediated decay"/>
    <property type="evidence" value="ECO:0007669"/>
    <property type="project" value="TreeGrafter"/>
</dbReference>
<dbReference type="PANTHER" id="PTHR15696:SF0">
    <property type="entry name" value="TELOMERASE-BINDING PROTEIN EST1A"/>
    <property type="match status" value="1"/>
</dbReference>
<sequence>MSITAEKKANAQWGCVAASWYIKASDRHPQIGRLYHHLAILKKPSLWKFACYGKSLTCVVPFPNARDSLRTLCILIAKETQPALSLAILSEASLCKLHALIFLAGPELVLEQASNTAMSFLQQPGAFSWRNCGVSLAVANISALLGNGSDTNSLRVAFDFTIQRINEQTMLSHSATHHVAPPSKIRAGALEAKCEENRRLLQISKWMTLNALYTAMRCPSGTATFQDSLAFIGVMFCFIHILCLAERETQIDRELNISLRLQFGPDEIEWALVAGYLNHLAQLRPVTDHLVQCAQQSIWLKKSEEGEPLPEDFSIRGLVWAYFAFCPGWPGRFDSDEDEDLLRNVETSGTHEARADRPLYYGLRLAFETPYLSYDAITVTFSTGSGMTTFSTTPTWQLLRTDTADLQAQHFTPNPDAQYSSPSAPASSALDSDYVHVRRSP</sequence>
<dbReference type="Gene3D" id="1.25.40.10">
    <property type="entry name" value="Tetratricopeptide repeat domain"/>
    <property type="match status" value="1"/>
</dbReference>
<dbReference type="EMBL" id="JAUJLE010000477">
    <property type="protein sequence ID" value="KAK0955228.1"/>
    <property type="molecule type" value="Genomic_DNA"/>
</dbReference>
<evidence type="ECO:0008006" key="4">
    <source>
        <dbReference type="Google" id="ProtNLM"/>
    </source>
</evidence>
<organism evidence="2 3">
    <name type="scientific">Friedmanniomyces endolithicus</name>
    <dbReference type="NCBI Taxonomy" id="329885"/>
    <lineage>
        <taxon>Eukaryota</taxon>
        <taxon>Fungi</taxon>
        <taxon>Dikarya</taxon>
        <taxon>Ascomycota</taxon>
        <taxon>Pezizomycotina</taxon>
        <taxon>Dothideomycetes</taxon>
        <taxon>Dothideomycetidae</taxon>
        <taxon>Mycosphaerellales</taxon>
        <taxon>Teratosphaeriaceae</taxon>
        <taxon>Friedmanniomyces</taxon>
    </lineage>
</organism>
<comment type="caution">
    <text evidence="2">The sequence shown here is derived from an EMBL/GenBank/DDBJ whole genome shotgun (WGS) entry which is preliminary data.</text>
</comment>
<reference evidence="2" key="1">
    <citation type="submission" date="2023-06" db="EMBL/GenBank/DDBJ databases">
        <title>Black Yeasts Isolated from many extreme environments.</title>
        <authorList>
            <person name="Coleine C."/>
            <person name="Stajich J.E."/>
            <person name="Selbmann L."/>
        </authorList>
    </citation>
    <scope>NUCLEOTIDE SEQUENCE</scope>
    <source>
        <strain evidence="2">CCFEE 5200</strain>
    </source>
</reference>
<dbReference type="GO" id="GO:0005697">
    <property type="term" value="C:telomerase holoenzyme complex"/>
    <property type="evidence" value="ECO:0007669"/>
    <property type="project" value="TreeGrafter"/>
</dbReference>
<keyword evidence="3" id="KW-1185">Reference proteome</keyword>
<feature type="compositionally biased region" description="Low complexity" evidence="1">
    <location>
        <begin position="415"/>
        <end position="432"/>
    </location>
</feature>
<feature type="region of interest" description="Disordered" evidence="1">
    <location>
        <begin position="410"/>
        <end position="441"/>
    </location>
</feature>
<dbReference type="AlphaFoldDB" id="A0AAN6H487"/>
<dbReference type="GO" id="GO:0042162">
    <property type="term" value="F:telomeric DNA binding"/>
    <property type="evidence" value="ECO:0007669"/>
    <property type="project" value="TreeGrafter"/>
</dbReference>
<proteinExistence type="predicted"/>
<protein>
    <recommendedName>
        <fullName evidence="4">DNA/RNA-binding domain-containing protein</fullName>
    </recommendedName>
</protein>
<dbReference type="SUPFAM" id="SSF48452">
    <property type="entry name" value="TPR-like"/>
    <property type="match status" value="1"/>
</dbReference>
<evidence type="ECO:0000256" key="1">
    <source>
        <dbReference type="SAM" id="MobiDB-lite"/>
    </source>
</evidence>
<accession>A0AAN6H487</accession>
<dbReference type="InterPro" id="IPR045153">
    <property type="entry name" value="Est1/Ebs1-like"/>
</dbReference>
<dbReference type="Proteomes" id="UP001175353">
    <property type="component" value="Unassembled WGS sequence"/>
</dbReference>
<name>A0AAN6H487_9PEZI</name>